<dbReference type="EMBL" id="MW015081">
    <property type="protein sequence ID" value="QPX48304.1"/>
    <property type="molecule type" value="Genomic_DNA"/>
</dbReference>
<sequence>MIEEYNLSFLNLNSIKNKLLQIQTASHGLVTKGVSTYNHGMPVLMYPELIGLKTIIKEYIIIYCEKYNIPPLEFINSWFNISQSGNKLKAHKHEESIVSGAFYISGRTPLIFPDVSIQPYPGLLVIFSSDLVHYTEEETEERIVISFNTDYL</sequence>
<evidence type="ECO:0000313" key="1">
    <source>
        <dbReference type="EMBL" id="QPX48304.1"/>
    </source>
</evidence>
<dbReference type="RefSeq" id="YP_010670314.1">
    <property type="nucleotide sequence ID" value="NC_070963.1"/>
</dbReference>
<dbReference type="Gene3D" id="2.60.120.620">
    <property type="entry name" value="q2cbj1_9rhob like domain"/>
    <property type="match status" value="1"/>
</dbReference>
<accession>A0A879R295</accession>
<dbReference type="GeneID" id="77946509"/>
<protein>
    <recommendedName>
        <fullName evidence="3">Prolyl 4-hydroxylase alpha subunit Fe(2+) 2OG dioxygenase domain-containing protein</fullName>
    </recommendedName>
</protein>
<dbReference type="KEGG" id="vg:77946509"/>
<keyword evidence="2" id="KW-1185">Reference proteome</keyword>
<name>A0A879R295_9CAUD</name>
<evidence type="ECO:0008006" key="3">
    <source>
        <dbReference type="Google" id="ProtNLM"/>
    </source>
</evidence>
<proteinExistence type="predicted"/>
<evidence type="ECO:0000313" key="2">
    <source>
        <dbReference type="Proteomes" id="UP000664915"/>
    </source>
</evidence>
<organism evidence="1 2">
    <name type="scientific">Synechococcus phage S-SRM01</name>
    <dbReference type="NCBI Taxonomy" id="2781608"/>
    <lineage>
        <taxon>Viruses</taxon>
        <taxon>Duplodnaviria</taxon>
        <taxon>Heunggongvirae</taxon>
        <taxon>Uroviricota</taxon>
        <taxon>Caudoviricetes</taxon>
        <taxon>Pantevenvirales</taxon>
        <taxon>Kyanoviridae</taxon>
        <taxon>Serangoonvirus</taxon>
        <taxon>Serangoonvirus essarone</taxon>
    </lineage>
</organism>
<dbReference type="Proteomes" id="UP000664915">
    <property type="component" value="Segment"/>
</dbReference>
<reference evidence="1" key="1">
    <citation type="submission" date="2020-09" db="EMBL/GenBank/DDBJ databases">
        <authorList>
            <person name="Zhang D."/>
            <person name="Hatherill J.R."/>
            <person name="Ramirez J.F."/>
            <person name="Edinger B."/>
            <person name="Balarin R."/>
            <person name="Sullivan A."/>
            <person name="Humpal K.M."/>
            <person name="Guseva A."/>
            <person name="Butela K.A."/>
            <person name="Garlena R.A."/>
            <person name="Russell D.A."/>
            <person name="Pope W.H."/>
            <person name="Jacobs-Sera D."/>
            <person name="Hatfull G.F."/>
        </authorList>
    </citation>
    <scope>NUCLEOTIDE SEQUENCE</scope>
</reference>